<proteinExistence type="predicted"/>
<dbReference type="RefSeq" id="WP_285973768.1">
    <property type="nucleotide sequence ID" value="NZ_CP127294.1"/>
</dbReference>
<sequence length="43" mass="4477">MLAVIMAVIDQLSGHLGSRTLSAEKLDRIANLDVLGLATAPAM</sequence>
<dbReference type="KEGG" id="acab:QRX50_21850"/>
<evidence type="ECO:0000313" key="1">
    <source>
        <dbReference type="EMBL" id="WIX83214.1"/>
    </source>
</evidence>
<keyword evidence="2" id="KW-1185">Reference proteome</keyword>
<dbReference type="AlphaFoldDB" id="A0A9Y2N1M8"/>
<organism evidence="1 2">
    <name type="scientific">Amycolatopsis carbonis</name>
    <dbReference type="NCBI Taxonomy" id="715471"/>
    <lineage>
        <taxon>Bacteria</taxon>
        <taxon>Bacillati</taxon>
        <taxon>Actinomycetota</taxon>
        <taxon>Actinomycetes</taxon>
        <taxon>Pseudonocardiales</taxon>
        <taxon>Pseudonocardiaceae</taxon>
        <taxon>Amycolatopsis</taxon>
    </lineage>
</organism>
<evidence type="ECO:0000313" key="2">
    <source>
        <dbReference type="Proteomes" id="UP001236014"/>
    </source>
</evidence>
<accession>A0A9Y2N1M8</accession>
<protein>
    <submittedName>
        <fullName evidence="1">Uncharacterized protein</fullName>
    </submittedName>
</protein>
<name>A0A9Y2N1M8_9PSEU</name>
<reference evidence="1 2" key="1">
    <citation type="submission" date="2023-06" db="EMBL/GenBank/DDBJ databases">
        <authorList>
            <person name="Oyuntsetseg B."/>
            <person name="Kim S.B."/>
        </authorList>
    </citation>
    <scope>NUCLEOTIDE SEQUENCE [LARGE SCALE GENOMIC DNA]</scope>
    <source>
        <strain evidence="1 2">2-15</strain>
    </source>
</reference>
<gene>
    <name evidence="1" type="ORF">QRX50_21850</name>
</gene>
<dbReference type="EMBL" id="CP127294">
    <property type="protein sequence ID" value="WIX83214.1"/>
    <property type="molecule type" value="Genomic_DNA"/>
</dbReference>
<dbReference type="Proteomes" id="UP001236014">
    <property type="component" value="Chromosome"/>
</dbReference>